<comment type="caution">
    <text evidence="3">The sequence shown here is derived from an EMBL/GenBank/DDBJ whole genome shotgun (WGS) entry which is preliminary data.</text>
</comment>
<feature type="region of interest" description="Disordered" evidence="1">
    <location>
        <begin position="244"/>
        <end position="267"/>
    </location>
</feature>
<evidence type="ECO:0000256" key="1">
    <source>
        <dbReference type="SAM" id="MobiDB-lite"/>
    </source>
</evidence>
<dbReference type="AlphaFoldDB" id="A0A0F9T3D7"/>
<dbReference type="InterPro" id="IPR001943">
    <property type="entry name" value="UVR_dom"/>
</dbReference>
<sequence length="267" mass="30442">MSEDIGDILENWPHEGGHLSARRVRGDDGRDKLQLRLELGILQMEITGRPDGKRPYGFESLLGYYQNQLKQYCDSGQDEDFHLDERACEMLRAEAAMYYNRYLTAFILEDFALVDADTRRNLDLMDFCYQHAEEDTDKHLLEQHRPYVLMMNARSRARLALADARPKAALTIVHEAIDDVRRHYERFGLDEASAAGSELAFLGALASEIEQRVPVDPLTKMRKQLDQAITEERYEDAAILRDQLSRVAKDPAHHQPDQPAPGSGEGA</sequence>
<dbReference type="Pfam" id="PF02151">
    <property type="entry name" value="UVR"/>
    <property type="match status" value="1"/>
</dbReference>
<reference evidence="3" key="1">
    <citation type="journal article" date="2015" name="Nature">
        <title>Complex archaea that bridge the gap between prokaryotes and eukaryotes.</title>
        <authorList>
            <person name="Spang A."/>
            <person name="Saw J.H."/>
            <person name="Jorgensen S.L."/>
            <person name="Zaremba-Niedzwiedzka K."/>
            <person name="Martijn J."/>
            <person name="Lind A.E."/>
            <person name="van Eijk R."/>
            <person name="Schleper C."/>
            <person name="Guy L."/>
            <person name="Ettema T.J."/>
        </authorList>
    </citation>
    <scope>NUCLEOTIDE SEQUENCE</scope>
</reference>
<protein>
    <recommendedName>
        <fullName evidence="2">UVR domain-containing protein</fullName>
    </recommendedName>
</protein>
<gene>
    <name evidence="3" type="ORF">LCGC14_0397850</name>
</gene>
<name>A0A0F9T3D7_9ZZZZ</name>
<proteinExistence type="predicted"/>
<feature type="domain" description="UVR" evidence="2">
    <location>
        <begin position="215"/>
        <end position="250"/>
    </location>
</feature>
<organism evidence="3">
    <name type="scientific">marine sediment metagenome</name>
    <dbReference type="NCBI Taxonomy" id="412755"/>
    <lineage>
        <taxon>unclassified sequences</taxon>
        <taxon>metagenomes</taxon>
        <taxon>ecological metagenomes</taxon>
    </lineage>
</organism>
<accession>A0A0F9T3D7</accession>
<evidence type="ECO:0000313" key="3">
    <source>
        <dbReference type="EMBL" id="KKN73739.1"/>
    </source>
</evidence>
<evidence type="ECO:0000259" key="2">
    <source>
        <dbReference type="PROSITE" id="PS50151"/>
    </source>
</evidence>
<feature type="compositionally biased region" description="Basic and acidic residues" evidence="1">
    <location>
        <begin position="244"/>
        <end position="256"/>
    </location>
</feature>
<dbReference type="EMBL" id="LAZR01000338">
    <property type="protein sequence ID" value="KKN73739.1"/>
    <property type="molecule type" value="Genomic_DNA"/>
</dbReference>
<dbReference type="PROSITE" id="PS50151">
    <property type="entry name" value="UVR"/>
    <property type="match status" value="1"/>
</dbReference>